<evidence type="ECO:0000313" key="2">
    <source>
        <dbReference type="Proteomes" id="UP000095283"/>
    </source>
</evidence>
<dbReference type="Proteomes" id="UP000095283">
    <property type="component" value="Unplaced"/>
</dbReference>
<reference evidence="3" key="1">
    <citation type="submission" date="2016-11" db="UniProtKB">
        <authorList>
            <consortium name="WormBaseParasite"/>
        </authorList>
    </citation>
    <scope>IDENTIFICATION</scope>
</reference>
<evidence type="ECO:0000313" key="3">
    <source>
        <dbReference type="WBParaSite" id="Hba_10605"/>
    </source>
</evidence>
<accession>A0A1I7WZJ6</accession>
<feature type="region of interest" description="Disordered" evidence="1">
    <location>
        <begin position="1"/>
        <end position="20"/>
    </location>
</feature>
<sequence>MREEPRGKASAQESPEKKREKLTDKLTFLGVFQTYRPSASKLTIWSVVCVFGLQTPLGKPPTKSCRNRSVLTPG</sequence>
<proteinExistence type="predicted"/>
<dbReference type="AlphaFoldDB" id="A0A1I7WZJ6"/>
<name>A0A1I7WZJ6_HETBA</name>
<organism evidence="2 3">
    <name type="scientific">Heterorhabditis bacteriophora</name>
    <name type="common">Entomopathogenic nematode worm</name>
    <dbReference type="NCBI Taxonomy" id="37862"/>
    <lineage>
        <taxon>Eukaryota</taxon>
        <taxon>Metazoa</taxon>
        <taxon>Ecdysozoa</taxon>
        <taxon>Nematoda</taxon>
        <taxon>Chromadorea</taxon>
        <taxon>Rhabditida</taxon>
        <taxon>Rhabditina</taxon>
        <taxon>Rhabditomorpha</taxon>
        <taxon>Strongyloidea</taxon>
        <taxon>Heterorhabditidae</taxon>
        <taxon>Heterorhabditis</taxon>
    </lineage>
</organism>
<keyword evidence="2" id="KW-1185">Reference proteome</keyword>
<evidence type="ECO:0000256" key="1">
    <source>
        <dbReference type="SAM" id="MobiDB-lite"/>
    </source>
</evidence>
<protein>
    <submittedName>
        <fullName evidence="3">Uncharacterized protein</fullName>
    </submittedName>
</protein>
<dbReference type="WBParaSite" id="Hba_10605">
    <property type="protein sequence ID" value="Hba_10605"/>
    <property type="gene ID" value="Hba_10605"/>
</dbReference>